<dbReference type="AlphaFoldDB" id="A0A091E2U6"/>
<dbReference type="InterPro" id="IPR019819">
    <property type="entry name" value="Carboxylesterase_B_CS"/>
</dbReference>
<keyword evidence="8" id="KW-0964">Secreted</keyword>
<keyword evidence="15" id="KW-0325">Glycoprotein</keyword>
<feature type="active site" description="Charge relay system" evidence="17">
    <location>
        <position position="1026"/>
    </location>
</feature>
<evidence type="ECO:0000256" key="10">
    <source>
        <dbReference type="ARBA" id="ARBA00022801"/>
    </source>
</evidence>
<keyword evidence="13" id="KW-0472">Membrane</keyword>
<dbReference type="CDD" id="cd00312">
    <property type="entry name" value="Esterase_lipase"/>
    <property type="match status" value="1"/>
</dbReference>
<comment type="subcellular location">
    <subcellularLocation>
        <location evidence="1">Cell membrane</location>
        <topology evidence="1">Peripheral membrane protein</topology>
    </subcellularLocation>
    <subcellularLocation>
        <location evidence="2">Secreted</location>
    </subcellularLocation>
    <subcellularLocation>
        <location evidence="16">Synapse</location>
    </subcellularLocation>
</comment>
<sequence length="1275" mass="136801">MTVVPEVRAETDVCGEVELLAKLADDSTKTVFWVVTAVIVVSAELSFAGKVVDPPYMPVLRELSKETVFFPADVLGEDSVDPGERSVRGELEDGPLVNAALRMLAEVVDWSTTGVWELNVGSMLNVEGGFSSKGVDASERTVVVVVSEAMPVCPGLVLLEKVEDPTGKAEVKELSEGGAVCTEPGLPCDAVDASERTSEVFHDAVECAASELGCELVGDSAVTLLSELCTGTTVCAELELTGELGEAAVTTAVGEVAAFAIVSAKPRLRVKAVDPVCMTVLWELPVAAVLWAEDVLGGNVEDRIVAAELCDGSIEVVDSELGCIVVGPSAMTVAPEVRAETDVCGEVELLAKLADDSTKTVFWVVTAVIVVSAELSFAGKVVDPPCMTVLRELSEETVFFPADVLGEDSVDPGERTVRGELEDGPLVNAALRMLAEVVDWSTTGVWELNVGSMLNVEGGLSSRGVDASERTVVVVVSEAMPVCPGLVLLEKVEGPSVRAEVEELSEGGAVCTEPGLPCDAVDASERTSEVFHDAVECAASELGCELVGDSAVTLLSELCTGTTVCAELELTGELGDAAVTTAVREVAAFPIVSAELGLPGKTVDPKCLSVFWELSVAAVLCPLIFRHVPRRLLRQCHPEGVLVPTFTCRSSHATPDCVLARDARLLGPCANFPASIEVVPVSSVCERGGVGAEGREDPELLVTVQGGRLRGIRLKASGGLVSAFLGIPFAEPPVGPRRFLPPEPKRPWTGVLDVTTFPSVCYQYVDTLYPGFEGTEMWNPNRELSEDCLYLNVWTPYPRPASPLPVLIWIYGGGFYSGAASLDVYDGRFLAQAEGTVLVSMNYRVGAFGFLALPGSREAPGNVGLLDQRLALQWVQENVAAFGGDPTSVTLFGESAGAASVGMHVLSPPSRSLFHRVVLQSGAPNGPWATVGMGEARRRATLLARLVGCPPGGAGGNDTELVACLRTRPAQDLVDHEWHVLPQESIFRFSFVPVVDGDFLSDTPEALINAGDFHGLQVLVGVVKDEGSYFLVYGAPGFSKDNESLISRAQFLAGVRIGVPQVSDLAAEAVVLHYTDWLHPEDPARLRDAMSAVVGDHNVVCPVAQLAGRLAAQGARVYVFVFEHRASTLTWPLWMGVPHGYEIEFIFGLPLDPSLNYTDEEKIFAQRMMRYWANFARTGDPNDPRDAKDPQWPAYTAGAQQYVSLNLRPLEVRRGLRAQACAFWNRFLPKLLSATDTLDEAERQWKAEFHRWSSYMVHWKNQFDHYSKQDRCSDL</sequence>
<dbReference type="GO" id="GO:0005886">
    <property type="term" value="C:plasma membrane"/>
    <property type="evidence" value="ECO:0007669"/>
    <property type="project" value="UniProtKB-SubCell"/>
</dbReference>
<proteinExistence type="inferred from homology"/>
<evidence type="ECO:0000256" key="4">
    <source>
        <dbReference type="ARBA" id="ARBA00013276"/>
    </source>
</evidence>
<evidence type="ECO:0000256" key="9">
    <source>
        <dbReference type="ARBA" id="ARBA00022729"/>
    </source>
</evidence>
<evidence type="ECO:0000259" key="19">
    <source>
        <dbReference type="Pfam" id="PF08674"/>
    </source>
</evidence>
<dbReference type="InterPro" id="IPR002018">
    <property type="entry name" value="CarbesteraseB"/>
</dbReference>
<evidence type="ECO:0000256" key="16">
    <source>
        <dbReference type="ARBA" id="ARBA00034103"/>
    </source>
</evidence>
<reference evidence="20 21" key="1">
    <citation type="submission" date="2013-11" db="EMBL/GenBank/DDBJ databases">
        <title>The Damaraland mole rat (Fukomys damarensis) genome and evolution of African mole rats.</title>
        <authorList>
            <person name="Gladyshev V.N."/>
            <person name="Fang X."/>
        </authorList>
    </citation>
    <scope>NUCLEOTIDE SEQUENCE [LARGE SCALE GENOMIC DNA]</scope>
    <source>
        <tissue evidence="20">Liver</tissue>
    </source>
</reference>
<dbReference type="PROSITE" id="PS00941">
    <property type="entry name" value="CARBOXYLESTERASE_B_2"/>
    <property type="match status" value="1"/>
</dbReference>
<evidence type="ECO:0000256" key="12">
    <source>
        <dbReference type="ARBA" id="ARBA00023018"/>
    </source>
</evidence>
<accession>A0A091E2U6</accession>
<comment type="similarity">
    <text evidence="3">Belongs to the type-B carboxylesterase/lipase family.</text>
</comment>
<dbReference type="GO" id="GO:0006581">
    <property type="term" value="P:acetylcholine catabolic process"/>
    <property type="evidence" value="ECO:0007669"/>
    <property type="project" value="TreeGrafter"/>
</dbReference>
<evidence type="ECO:0000256" key="8">
    <source>
        <dbReference type="ARBA" id="ARBA00022525"/>
    </source>
</evidence>
<evidence type="ECO:0000256" key="3">
    <source>
        <dbReference type="ARBA" id="ARBA00005964"/>
    </source>
</evidence>
<dbReference type="STRING" id="885580.ENSFDAP00000014118"/>
<dbReference type="GO" id="GO:0019695">
    <property type="term" value="P:choline metabolic process"/>
    <property type="evidence" value="ECO:0007669"/>
    <property type="project" value="TreeGrafter"/>
</dbReference>
<dbReference type="PROSITE" id="PS00122">
    <property type="entry name" value="CARBOXYLESTERASE_B_1"/>
    <property type="match status" value="1"/>
</dbReference>
<dbReference type="Pfam" id="PF00135">
    <property type="entry name" value="COesterase"/>
    <property type="match status" value="1"/>
</dbReference>
<dbReference type="PANTHER" id="PTHR43918:SF11">
    <property type="entry name" value="ACETYLCHOLINESTERASE"/>
    <property type="match status" value="1"/>
</dbReference>
<dbReference type="FunFam" id="3.40.50.1820:FF:000029">
    <property type="entry name" value="Acetylcholinesterase"/>
    <property type="match status" value="1"/>
</dbReference>
<evidence type="ECO:0000256" key="17">
    <source>
        <dbReference type="PIRSR" id="PIRSR600997-1"/>
    </source>
</evidence>
<dbReference type="PANTHER" id="PTHR43918">
    <property type="entry name" value="ACETYLCHOLINESTERASE"/>
    <property type="match status" value="1"/>
</dbReference>
<feature type="domain" description="Acetylcholinesterase tetramerisation" evidence="19">
    <location>
        <begin position="1239"/>
        <end position="1272"/>
    </location>
</feature>
<dbReference type="Pfam" id="PF08674">
    <property type="entry name" value="AChE_tetra"/>
    <property type="match status" value="1"/>
</dbReference>
<dbReference type="SMR" id="A0A091E2U6"/>
<evidence type="ECO:0000256" key="1">
    <source>
        <dbReference type="ARBA" id="ARBA00004202"/>
    </source>
</evidence>
<evidence type="ECO:0000256" key="6">
    <source>
        <dbReference type="ARBA" id="ARBA00022475"/>
    </source>
</evidence>
<feature type="active site" description="Charge relay system" evidence="17">
    <location>
        <position position="1139"/>
    </location>
</feature>
<evidence type="ECO:0000256" key="13">
    <source>
        <dbReference type="ARBA" id="ARBA00023136"/>
    </source>
</evidence>
<dbReference type="InterPro" id="IPR050654">
    <property type="entry name" value="AChE-related_enzymes"/>
</dbReference>
<evidence type="ECO:0000256" key="2">
    <source>
        <dbReference type="ARBA" id="ARBA00004613"/>
    </source>
</evidence>
<feature type="domain" description="Carboxylesterase type B" evidence="18">
    <location>
        <begin position="701"/>
        <end position="1224"/>
    </location>
</feature>
<dbReference type="eggNOG" id="KOG4389">
    <property type="taxonomic scope" value="Eukaryota"/>
</dbReference>
<keyword evidence="9" id="KW-0732">Signal</keyword>
<evidence type="ECO:0000313" key="20">
    <source>
        <dbReference type="EMBL" id="KFO36880.1"/>
    </source>
</evidence>
<dbReference type="GO" id="GO:0005615">
    <property type="term" value="C:extracellular space"/>
    <property type="evidence" value="ECO:0007669"/>
    <property type="project" value="TreeGrafter"/>
</dbReference>
<keyword evidence="14" id="KW-1015">Disulfide bond</keyword>
<evidence type="ECO:0000256" key="5">
    <source>
        <dbReference type="ARBA" id="ARBA00020419"/>
    </source>
</evidence>
<protein>
    <recommendedName>
        <fullName evidence="5">Acetylcholinesterase</fullName>
        <ecNumber evidence="4">3.1.1.7</ecNumber>
    </recommendedName>
</protein>
<dbReference type="GO" id="GO:0045202">
    <property type="term" value="C:synapse"/>
    <property type="evidence" value="ECO:0007669"/>
    <property type="project" value="UniProtKB-SubCell"/>
</dbReference>
<dbReference type="InterPro" id="IPR014788">
    <property type="entry name" value="AChE_tetra"/>
</dbReference>
<dbReference type="InterPro" id="IPR019826">
    <property type="entry name" value="Carboxylesterase_B_AS"/>
</dbReference>
<dbReference type="EC" id="3.1.1.7" evidence="4"/>
<dbReference type="Proteomes" id="UP000028990">
    <property type="component" value="Unassembled WGS sequence"/>
</dbReference>
<keyword evidence="12" id="KW-0770">Synapse</keyword>
<name>A0A091E2U6_FUKDA</name>
<evidence type="ECO:0000256" key="7">
    <source>
        <dbReference type="ARBA" id="ARBA00022487"/>
    </source>
</evidence>
<dbReference type="PRINTS" id="PR00878">
    <property type="entry name" value="CHOLNESTRASE"/>
</dbReference>
<feature type="active site" description="Acyl-ester intermediate" evidence="17">
    <location>
        <position position="895"/>
    </location>
</feature>
<dbReference type="InterPro" id="IPR000997">
    <property type="entry name" value="Cholinesterase"/>
</dbReference>
<keyword evidence="7" id="KW-0719">Serine esterase</keyword>
<keyword evidence="21" id="KW-1185">Reference proteome</keyword>
<dbReference type="InterPro" id="IPR029058">
    <property type="entry name" value="AB_hydrolase_fold"/>
</dbReference>
<evidence type="ECO:0000256" key="11">
    <source>
        <dbReference type="ARBA" id="ARBA00022867"/>
    </source>
</evidence>
<dbReference type="EMBL" id="KN121214">
    <property type="protein sequence ID" value="KFO36880.1"/>
    <property type="molecule type" value="Genomic_DNA"/>
</dbReference>
<dbReference type="GO" id="GO:0003990">
    <property type="term" value="F:acetylcholinesterase activity"/>
    <property type="evidence" value="ECO:0007669"/>
    <property type="project" value="UniProtKB-EC"/>
</dbReference>
<evidence type="ECO:0000313" key="21">
    <source>
        <dbReference type="Proteomes" id="UP000028990"/>
    </source>
</evidence>
<evidence type="ECO:0000256" key="14">
    <source>
        <dbReference type="ARBA" id="ARBA00023157"/>
    </source>
</evidence>
<keyword evidence="6" id="KW-1003">Cell membrane</keyword>
<organism evidence="20 21">
    <name type="scientific">Fukomys damarensis</name>
    <name type="common">Damaraland mole rat</name>
    <name type="synonym">Cryptomys damarensis</name>
    <dbReference type="NCBI Taxonomy" id="885580"/>
    <lineage>
        <taxon>Eukaryota</taxon>
        <taxon>Metazoa</taxon>
        <taxon>Chordata</taxon>
        <taxon>Craniata</taxon>
        <taxon>Vertebrata</taxon>
        <taxon>Euteleostomi</taxon>
        <taxon>Mammalia</taxon>
        <taxon>Eutheria</taxon>
        <taxon>Euarchontoglires</taxon>
        <taxon>Glires</taxon>
        <taxon>Rodentia</taxon>
        <taxon>Hystricomorpha</taxon>
        <taxon>Bathyergidae</taxon>
        <taxon>Fukomys</taxon>
    </lineage>
</organism>
<keyword evidence="11" id="KW-0531">Neurotransmitter degradation</keyword>
<evidence type="ECO:0000259" key="18">
    <source>
        <dbReference type="Pfam" id="PF00135"/>
    </source>
</evidence>
<evidence type="ECO:0000256" key="15">
    <source>
        <dbReference type="ARBA" id="ARBA00023180"/>
    </source>
</evidence>
<dbReference type="Gene3D" id="3.40.50.1820">
    <property type="entry name" value="alpha/beta hydrolase"/>
    <property type="match status" value="1"/>
</dbReference>
<dbReference type="ESTHER" id="cavpo-d3ye96">
    <property type="family name" value="ACHE"/>
</dbReference>
<keyword evidence="10" id="KW-0378">Hydrolase</keyword>
<dbReference type="SUPFAM" id="SSF53474">
    <property type="entry name" value="alpha/beta-Hydrolases"/>
    <property type="match status" value="1"/>
</dbReference>
<gene>
    <name evidence="20" type="ORF">H920_01762</name>
</gene>